<dbReference type="AlphaFoldDB" id="A0A1F8AZB2"/>
<gene>
    <name evidence="3" type="ORF">A2955_01990</name>
</gene>
<dbReference type="EMBL" id="MGHA01000068">
    <property type="protein sequence ID" value="OGM57104.1"/>
    <property type="molecule type" value="Genomic_DNA"/>
</dbReference>
<dbReference type="Pfam" id="PF12146">
    <property type="entry name" value="Hydrolase_4"/>
    <property type="match status" value="1"/>
</dbReference>
<reference evidence="3 4" key="1">
    <citation type="journal article" date="2016" name="Nat. Commun.">
        <title>Thousands of microbial genomes shed light on interconnected biogeochemical processes in an aquifer system.</title>
        <authorList>
            <person name="Anantharaman K."/>
            <person name="Brown C.T."/>
            <person name="Hug L.A."/>
            <person name="Sharon I."/>
            <person name="Castelle C.J."/>
            <person name="Probst A.J."/>
            <person name="Thomas B.C."/>
            <person name="Singh A."/>
            <person name="Wilkins M.J."/>
            <person name="Karaoz U."/>
            <person name="Brodie E.L."/>
            <person name="Williams K.H."/>
            <person name="Hubbard S.S."/>
            <person name="Banfield J.F."/>
        </authorList>
    </citation>
    <scope>NUCLEOTIDE SEQUENCE [LARGE SCALE GENOMIC DNA]</scope>
</reference>
<dbReference type="SUPFAM" id="SSF53474">
    <property type="entry name" value="alpha/beta-Hydrolases"/>
    <property type="match status" value="1"/>
</dbReference>
<sequence>MINKKLKILILITIFAVILVTANKLLGRKVESDNLVSQSLKTIQTLVTNITPTPFPFQELTIPYLRERAYEGTLSDPEKVSENQNYTSFITSYNSDGLKIYGLLTKPKGQMPVGGFPAIIFVHGYIPPKNYRTTQNYASYVDYLAKNGFVVFKTDLRGHGKSEGEAGGAYYSSDYVIDILNAYSALQELDFVNPEKIGLWGHSMAGNVVFRSLGVKNDIPAVVIWAGAGYTYTDLTQYMIEDNSYRPPPANSERARKRRELRETYGNFDANNWFWKLVPATNYLSDIKGSVQIHHALDDNVVSIEYSRNLSDLLDKTSIIHELNEYPSGGHNMTGSTFTRAMEKTIEFYNKYL</sequence>
<dbReference type="PANTHER" id="PTHR22946">
    <property type="entry name" value="DIENELACTONE HYDROLASE DOMAIN-CONTAINING PROTEIN-RELATED"/>
    <property type="match status" value="1"/>
</dbReference>
<feature type="domain" description="Serine aminopeptidase S33" evidence="2">
    <location>
        <begin position="118"/>
        <end position="225"/>
    </location>
</feature>
<comment type="caution">
    <text evidence="3">The sequence shown here is derived from an EMBL/GenBank/DDBJ whole genome shotgun (WGS) entry which is preliminary data.</text>
</comment>
<dbReference type="PANTHER" id="PTHR22946:SF9">
    <property type="entry name" value="POLYKETIDE TRANSFERASE AF380"/>
    <property type="match status" value="1"/>
</dbReference>
<evidence type="ECO:0000313" key="3">
    <source>
        <dbReference type="EMBL" id="OGM57104.1"/>
    </source>
</evidence>
<accession>A0A1F8AZB2</accession>
<dbReference type="InterPro" id="IPR050261">
    <property type="entry name" value="FrsA_esterase"/>
</dbReference>
<dbReference type="InterPro" id="IPR022742">
    <property type="entry name" value="Hydrolase_4"/>
</dbReference>
<dbReference type="InterPro" id="IPR029058">
    <property type="entry name" value="AB_hydrolase_fold"/>
</dbReference>
<proteinExistence type="predicted"/>
<dbReference type="GO" id="GO:0052689">
    <property type="term" value="F:carboxylic ester hydrolase activity"/>
    <property type="evidence" value="ECO:0007669"/>
    <property type="project" value="UniProtKB-ARBA"/>
</dbReference>
<keyword evidence="1" id="KW-0378">Hydrolase</keyword>
<dbReference type="STRING" id="1802514.A2955_01990"/>
<protein>
    <recommendedName>
        <fullName evidence="2">Serine aminopeptidase S33 domain-containing protein</fullName>
    </recommendedName>
</protein>
<evidence type="ECO:0000256" key="1">
    <source>
        <dbReference type="ARBA" id="ARBA00022801"/>
    </source>
</evidence>
<name>A0A1F8AZB2_9BACT</name>
<evidence type="ECO:0000259" key="2">
    <source>
        <dbReference type="Pfam" id="PF12146"/>
    </source>
</evidence>
<organism evidence="3 4">
    <name type="scientific">Candidatus Woesebacteria bacterium RIFCSPLOWO2_01_FULL_37_19</name>
    <dbReference type="NCBI Taxonomy" id="1802514"/>
    <lineage>
        <taxon>Bacteria</taxon>
        <taxon>Candidatus Woeseibacteriota</taxon>
    </lineage>
</organism>
<dbReference type="Proteomes" id="UP000177501">
    <property type="component" value="Unassembled WGS sequence"/>
</dbReference>
<evidence type="ECO:0000313" key="4">
    <source>
        <dbReference type="Proteomes" id="UP000177501"/>
    </source>
</evidence>
<dbReference type="Gene3D" id="3.40.50.1820">
    <property type="entry name" value="alpha/beta hydrolase"/>
    <property type="match status" value="1"/>
</dbReference>